<feature type="transmembrane region" description="Helical" evidence="10">
    <location>
        <begin position="98"/>
        <end position="122"/>
    </location>
</feature>
<dbReference type="InterPro" id="IPR013099">
    <property type="entry name" value="K_chnl_dom"/>
</dbReference>
<feature type="compositionally biased region" description="Low complexity" evidence="9">
    <location>
        <begin position="586"/>
        <end position="602"/>
    </location>
</feature>
<dbReference type="EMBL" id="MU865918">
    <property type="protein sequence ID" value="KAK4454008.1"/>
    <property type="molecule type" value="Genomic_DNA"/>
</dbReference>
<dbReference type="Pfam" id="PF07885">
    <property type="entry name" value="Ion_trans_2"/>
    <property type="match status" value="2"/>
</dbReference>
<keyword evidence="3 8" id="KW-0812">Transmembrane</keyword>
<feature type="compositionally biased region" description="Basic residues" evidence="9">
    <location>
        <begin position="679"/>
        <end position="690"/>
    </location>
</feature>
<keyword evidence="4 10" id="KW-1133">Transmembrane helix</keyword>
<evidence type="ECO:0000313" key="13">
    <source>
        <dbReference type="Proteomes" id="UP001321760"/>
    </source>
</evidence>
<feature type="transmembrane region" description="Helical" evidence="10">
    <location>
        <begin position="429"/>
        <end position="448"/>
    </location>
</feature>
<comment type="similarity">
    <text evidence="8">Belongs to the two pore domain potassium channel (TC 1.A.1.8) family.</text>
</comment>
<evidence type="ECO:0000256" key="7">
    <source>
        <dbReference type="ARBA" id="ARBA00023303"/>
    </source>
</evidence>
<evidence type="ECO:0000256" key="9">
    <source>
        <dbReference type="SAM" id="MobiDB-lite"/>
    </source>
</evidence>
<feature type="transmembrane region" description="Helical" evidence="10">
    <location>
        <begin position="54"/>
        <end position="78"/>
    </location>
</feature>
<gene>
    <name evidence="12" type="ORF">QBC34DRAFT_175349</name>
</gene>
<dbReference type="AlphaFoldDB" id="A0AAV9H072"/>
<dbReference type="PANTHER" id="PTHR11003:SF301">
    <property type="entry name" value="POTASSIUM CHANNEL PROTEIN"/>
    <property type="match status" value="1"/>
</dbReference>
<dbReference type="PRINTS" id="PR01333">
    <property type="entry name" value="2POREKCHANEL"/>
</dbReference>
<dbReference type="PANTHER" id="PTHR11003">
    <property type="entry name" value="POTASSIUM CHANNEL, SUBFAMILY K"/>
    <property type="match status" value="1"/>
</dbReference>
<evidence type="ECO:0000256" key="4">
    <source>
        <dbReference type="ARBA" id="ARBA00022989"/>
    </source>
</evidence>
<evidence type="ECO:0000256" key="10">
    <source>
        <dbReference type="SAM" id="Phobius"/>
    </source>
</evidence>
<feature type="compositionally biased region" description="Basic and acidic residues" evidence="9">
    <location>
        <begin position="691"/>
        <end position="705"/>
    </location>
</feature>
<dbReference type="GO" id="GO:0015271">
    <property type="term" value="F:outward rectifier potassium channel activity"/>
    <property type="evidence" value="ECO:0007669"/>
    <property type="project" value="TreeGrafter"/>
</dbReference>
<name>A0AAV9H072_9PEZI</name>
<keyword evidence="7 8" id="KW-0407">Ion channel</keyword>
<feature type="transmembrane region" description="Helical" evidence="10">
    <location>
        <begin position="367"/>
        <end position="388"/>
    </location>
</feature>
<dbReference type="GO" id="GO:0022841">
    <property type="term" value="F:potassium ion leak channel activity"/>
    <property type="evidence" value="ECO:0007669"/>
    <property type="project" value="TreeGrafter"/>
</dbReference>
<feature type="transmembrane region" description="Helical" evidence="10">
    <location>
        <begin position="134"/>
        <end position="159"/>
    </location>
</feature>
<evidence type="ECO:0000256" key="2">
    <source>
        <dbReference type="ARBA" id="ARBA00022448"/>
    </source>
</evidence>
<feature type="transmembrane region" description="Helical" evidence="10">
    <location>
        <begin position="171"/>
        <end position="192"/>
    </location>
</feature>
<sequence length="765" mass="86752">MNDASGERIDEHVRHEELNAKKSATRKDTEPDPDHGEHEQPHLNPSRWWYASSAFPLVAATLGPVASSFSICALVKPWRQYYPPNTNIDDAAFVPDPAWLTIINGIQLLVAIIANLALLLNMTRRLRFAIAQPITIVGWYISSIALICLTATAAGPLIIQPAEEYIWAQSFYYAMYSAILYFVVSSLMVVTFMGAHTGKYPKDFNLTPSQRTLMLQTIMFQIYLLLGALVFCNVEGWDYLDAVYWAAVTLFTVGFGDFYATTTLGRALLIPYALIGIISLGLVIGSIRSLVLERGRRRFDARVMERKRQQMLRSIKRKGKDDILVPIQNGPLTSPSAASGLTEFDRREAEFKLMRKIQEVADWRRRWYAMAISASTWLVLWLVGAKIFQECEDPYQGWTYFDAFYFAFVSLTTIGYGDITPVSNGGKSFWVFWALLALPTMTVLISNAGDTIVRGVREATDQVGMVTILPGERGFKKDLKKILRWLSFGKLFQEDIEELPPGFLGSSQPHYDSEEEDDDMEAEAEQDQNELDPEAAKEKKEKDSADEAVHGKRVEENLATESQSASTRAITFSDDWAQKPQARPKTSGSTSSRRRPTPGSTSQLPKFSRTVSMPRQVLPEIPTNKADYHLVLIQEIGRVMQHLKSNPPRKYTFPEWAWYLRLSGEDEGNADKHHEPHARDKKGVRHRLHRRGEDEEKEHTLHHPESWSWVGSRSPLMGSKEEAEWILERLTKKLEEELRAVSRGRRRSSAGLEKGTFRGEDLTGR</sequence>
<evidence type="ECO:0000313" key="12">
    <source>
        <dbReference type="EMBL" id="KAK4454008.1"/>
    </source>
</evidence>
<evidence type="ECO:0000256" key="6">
    <source>
        <dbReference type="ARBA" id="ARBA00023136"/>
    </source>
</evidence>
<dbReference type="GO" id="GO:0005886">
    <property type="term" value="C:plasma membrane"/>
    <property type="evidence" value="ECO:0007669"/>
    <property type="project" value="TreeGrafter"/>
</dbReference>
<comment type="caution">
    <text evidence="12">The sequence shown here is derived from an EMBL/GenBank/DDBJ whole genome shotgun (WGS) entry which is preliminary data.</text>
</comment>
<proteinExistence type="inferred from homology"/>
<feature type="compositionally biased region" description="Polar residues" evidence="9">
    <location>
        <begin position="603"/>
        <end position="613"/>
    </location>
</feature>
<organism evidence="12 13">
    <name type="scientific">Podospora aff. communis PSN243</name>
    <dbReference type="NCBI Taxonomy" id="3040156"/>
    <lineage>
        <taxon>Eukaryota</taxon>
        <taxon>Fungi</taxon>
        <taxon>Dikarya</taxon>
        <taxon>Ascomycota</taxon>
        <taxon>Pezizomycotina</taxon>
        <taxon>Sordariomycetes</taxon>
        <taxon>Sordariomycetidae</taxon>
        <taxon>Sordariales</taxon>
        <taxon>Podosporaceae</taxon>
        <taxon>Podospora</taxon>
    </lineage>
</organism>
<reference evidence="12" key="1">
    <citation type="journal article" date="2023" name="Mol. Phylogenet. Evol.">
        <title>Genome-scale phylogeny and comparative genomics of the fungal order Sordariales.</title>
        <authorList>
            <person name="Hensen N."/>
            <person name="Bonometti L."/>
            <person name="Westerberg I."/>
            <person name="Brannstrom I.O."/>
            <person name="Guillou S."/>
            <person name="Cros-Aarteil S."/>
            <person name="Calhoun S."/>
            <person name="Haridas S."/>
            <person name="Kuo A."/>
            <person name="Mondo S."/>
            <person name="Pangilinan J."/>
            <person name="Riley R."/>
            <person name="LaButti K."/>
            <person name="Andreopoulos B."/>
            <person name="Lipzen A."/>
            <person name="Chen C."/>
            <person name="Yan M."/>
            <person name="Daum C."/>
            <person name="Ng V."/>
            <person name="Clum A."/>
            <person name="Steindorff A."/>
            <person name="Ohm R.A."/>
            <person name="Martin F."/>
            <person name="Silar P."/>
            <person name="Natvig D.O."/>
            <person name="Lalanne C."/>
            <person name="Gautier V."/>
            <person name="Ament-Velasquez S.L."/>
            <person name="Kruys A."/>
            <person name="Hutchinson M.I."/>
            <person name="Powell A.J."/>
            <person name="Barry K."/>
            <person name="Miller A.N."/>
            <person name="Grigoriev I.V."/>
            <person name="Debuchy R."/>
            <person name="Gladieux P."/>
            <person name="Hiltunen Thoren M."/>
            <person name="Johannesson H."/>
        </authorList>
    </citation>
    <scope>NUCLEOTIDE SEQUENCE</scope>
    <source>
        <strain evidence="12">PSN243</strain>
    </source>
</reference>
<keyword evidence="2 8" id="KW-0813">Transport</keyword>
<feature type="domain" description="Potassium channel" evidence="11">
    <location>
        <begin position="219"/>
        <end position="291"/>
    </location>
</feature>
<feature type="transmembrane region" description="Helical" evidence="10">
    <location>
        <begin position="243"/>
        <end position="260"/>
    </location>
</feature>
<feature type="region of interest" description="Disordered" evidence="9">
    <location>
        <begin position="499"/>
        <end position="615"/>
    </location>
</feature>
<dbReference type="FunFam" id="1.10.287.70:FF:000182">
    <property type="entry name" value="Outward-rectifier potassium channel TOK1"/>
    <property type="match status" value="1"/>
</dbReference>
<feature type="compositionally biased region" description="Basic and acidic residues" evidence="9">
    <location>
        <begin position="755"/>
        <end position="765"/>
    </location>
</feature>
<comment type="subcellular location">
    <subcellularLocation>
        <location evidence="1">Membrane</location>
        <topology evidence="1">Multi-pass membrane protein</topology>
    </subcellularLocation>
</comment>
<feature type="transmembrane region" description="Helical" evidence="10">
    <location>
        <begin position="267"/>
        <end position="287"/>
    </location>
</feature>
<dbReference type="SUPFAM" id="SSF81324">
    <property type="entry name" value="Voltage-gated potassium channels"/>
    <property type="match status" value="2"/>
</dbReference>
<feature type="compositionally biased region" description="Basic and acidic residues" evidence="9">
    <location>
        <begin position="534"/>
        <end position="556"/>
    </location>
</feature>
<evidence type="ECO:0000256" key="8">
    <source>
        <dbReference type="RuleBase" id="RU003857"/>
    </source>
</evidence>
<evidence type="ECO:0000256" key="5">
    <source>
        <dbReference type="ARBA" id="ARBA00023065"/>
    </source>
</evidence>
<protein>
    <submittedName>
        <fullName evidence="12">Outward-rectifier potassium channel TOK1</fullName>
    </submittedName>
</protein>
<feature type="compositionally biased region" description="Polar residues" evidence="9">
    <location>
        <begin position="559"/>
        <end position="570"/>
    </location>
</feature>
<feature type="region of interest" description="Disordered" evidence="9">
    <location>
        <begin position="739"/>
        <end position="765"/>
    </location>
</feature>
<feature type="compositionally biased region" description="Basic and acidic residues" evidence="9">
    <location>
        <begin position="1"/>
        <end position="41"/>
    </location>
</feature>
<keyword evidence="6 10" id="KW-0472">Membrane</keyword>
<feature type="transmembrane region" description="Helical" evidence="10">
    <location>
        <begin position="213"/>
        <end position="231"/>
    </location>
</feature>
<feature type="compositionally biased region" description="Acidic residues" evidence="9">
    <location>
        <begin position="513"/>
        <end position="533"/>
    </location>
</feature>
<evidence type="ECO:0000256" key="3">
    <source>
        <dbReference type="ARBA" id="ARBA00022692"/>
    </source>
</evidence>
<dbReference type="Proteomes" id="UP001321760">
    <property type="component" value="Unassembled WGS sequence"/>
</dbReference>
<reference evidence="12" key="2">
    <citation type="submission" date="2023-05" db="EMBL/GenBank/DDBJ databases">
        <authorList>
            <consortium name="Lawrence Berkeley National Laboratory"/>
            <person name="Steindorff A."/>
            <person name="Hensen N."/>
            <person name="Bonometti L."/>
            <person name="Westerberg I."/>
            <person name="Brannstrom I.O."/>
            <person name="Guillou S."/>
            <person name="Cros-Aarteil S."/>
            <person name="Calhoun S."/>
            <person name="Haridas S."/>
            <person name="Kuo A."/>
            <person name="Mondo S."/>
            <person name="Pangilinan J."/>
            <person name="Riley R."/>
            <person name="Labutti K."/>
            <person name="Andreopoulos B."/>
            <person name="Lipzen A."/>
            <person name="Chen C."/>
            <person name="Yanf M."/>
            <person name="Daum C."/>
            <person name="Ng V."/>
            <person name="Clum A."/>
            <person name="Ohm R."/>
            <person name="Martin F."/>
            <person name="Silar P."/>
            <person name="Natvig D."/>
            <person name="Lalanne C."/>
            <person name="Gautier V."/>
            <person name="Ament-Velasquez S.L."/>
            <person name="Kruys A."/>
            <person name="Hutchinson M.I."/>
            <person name="Powell A.J."/>
            <person name="Barry K."/>
            <person name="Miller A.N."/>
            <person name="Grigoriev I.V."/>
            <person name="Debuchy R."/>
            <person name="Gladieux P."/>
            <person name="Thoren M.H."/>
            <person name="Johannesson H."/>
        </authorList>
    </citation>
    <scope>NUCLEOTIDE SEQUENCE</scope>
    <source>
        <strain evidence="12">PSN243</strain>
    </source>
</reference>
<feature type="region of interest" description="Disordered" evidence="9">
    <location>
        <begin position="1"/>
        <end position="43"/>
    </location>
</feature>
<evidence type="ECO:0000256" key="1">
    <source>
        <dbReference type="ARBA" id="ARBA00004141"/>
    </source>
</evidence>
<dbReference type="InterPro" id="IPR003280">
    <property type="entry name" value="2pore_dom_K_chnl"/>
</dbReference>
<feature type="transmembrane region" description="Helical" evidence="10">
    <location>
        <begin position="400"/>
        <end position="417"/>
    </location>
</feature>
<dbReference type="Gene3D" id="1.10.287.70">
    <property type="match status" value="2"/>
</dbReference>
<dbReference type="GO" id="GO:0030322">
    <property type="term" value="P:stabilization of membrane potential"/>
    <property type="evidence" value="ECO:0007669"/>
    <property type="project" value="TreeGrafter"/>
</dbReference>
<accession>A0AAV9H072</accession>
<keyword evidence="5 8" id="KW-0406">Ion transport</keyword>
<feature type="compositionally biased region" description="Basic and acidic residues" evidence="9">
    <location>
        <begin position="669"/>
        <end position="678"/>
    </location>
</feature>
<keyword evidence="13" id="KW-1185">Reference proteome</keyword>
<feature type="domain" description="Potassium channel" evidence="11">
    <location>
        <begin position="377"/>
        <end position="453"/>
    </location>
</feature>
<feature type="region of interest" description="Disordered" evidence="9">
    <location>
        <begin position="667"/>
        <end position="713"/>
    </location>
</feature>
<evidence type="ECO:0000259" key="11">
    <source>
        <dbReference type="Pfam" id="PF07885"/>
    </source>
</evidence>